<feature type="transmembrane region" description="Helical" evidence="6">
    <location>
        <begin position="278"/>
        <end position="297"/>
    </location>
</feature>
<feature type="region of interest" description="Disordered" evidence="5">
    <location>
        <begin position="35"/>
        <end position="71"/>
    </location>
</feature>
<evidence type="ECO:0000313" key="9">
    <source>
        <dbReference type="Proteomes" id="UP001341245"/>
    </source>
</evidence>
<dbReference type="PROSITE" id="PS50850">
    <property type="entry name" value="MFS"/>
    <property type="match status" value="1"/>
</dbReference>
<reference evidence="8 9" key="1">
    <citation type="submission" date="2023-11" db="EMBL/GenBank/DDBJ databases">
        <title>Draft genome sequence and annotation of the polyextremotolerant black yeast-like fungus Aureobasidium pullulans NRRL 62042.</title>
        <authorList>
            <person name="Dielentheis-Frenken M.R.E."/>
            <person name="Wibberg D."/>
            <person name="Blank L.M."/>
            <person name="Tiso T."/>
        </authorList>
    </citation>
    <scope>NUCLEOTIDE SEQUENCE [LARGE SCALE GENOMIC DNA]</scope>
    <source>
        <strain evidence="8 9">NRRL 62042</strain>
    </source>
</reference>
<feature type="transmembrane region" description="Helical" evidence="6">
    <location>
        <begin position="118"/>
        <end position="136"/>
    </location>
</feature>
<feature type="compositionally biased region" description="Basic and acidic residues" evidence="5">
    <location>
        <begin position="35"/>
        <end position="50"/>
    </location>
</feature>
<feature type="transmembrane region" description="Helical" evidence="6">
    <location>
        <begin position="344"/>
        <end position="368"/>
    </location>
</feature>
<dbReference type="PRINTS" id="PR01036">
    <property type="entry name" value="TCRTETB"/>
</dbReference>
<dbReference type="PANTHER" id="PTHR23501:SF78">
    <property type="entry name" value="MAJOR FACILITATOR SUPERFAMILY (MFS) PROFILE DOMAIN-CONTAINING PROTEIN-RELATED"/>
    <property type="match status" value="1"/>
</dbReference>
<dbReference type="EMBL" id="JASGXD010000014">
    <property type="protein sequence ID" value="KAK6001428.1"/>
    <property type="molecule type" value="Genomic_DNA"/>
</dbReference>
<feature type="transmembrane region" description="Helical" evidence="6">
    <location>
        <begin position="174"/>
        <end position="195"/>
    </location>
</feature>
<feature type="transmembrane region" description="Helical" evidence="6">
    <location>
        <begin position="434"/>
        <end position="461"/>
    </location>
</feature>
<comment type="caution">
    <text evidence="8">The sequence shown here is derived from an EMBL/GenBank/DDBJ whole genome shotgun (WGS) entry which is preliminary data.</text>
</comment>
<evidence type="ECO:0000259" key="7">
    <source>
        <dbReference type="PROSITE" id="PS50850"/>
    </source>
</evidence>
<evidence type="ECO:0000256" key="4">
    <source>
        <dbReference type="ARBA" id="ARBA00023136"/>
    </source>
</evidence>
<protein>
    <recommendedName>
        <fullName evidence="7">Major facilitator superfamily (MFS) profile domain-containing protein</fullName>
    </recommendedName>
</protein>
<name>A0ABR0TAF8_AURPU</name>
<dbReference type="Proteomes" id="UP001341245">
    <property type="component" value="Unassembled WGS sequence"/>
</dbReference>
<sequence>MIQQIVSRNEMNQERAGEKHIAEVDATALRLVRDDGRKDTATVESAHGDEMPSSDCQQGTDDNSDAESVGGQRNTMSAKRLMIAIPALSVCLFVSFVDQTSVSTATPTIADDLNTGTATSWIGTSFLIASTAFQLINGRLSDIFGRKNMLLICLFLMALGDLGCGFAQTAGQLFALRSIAGIGGGGINSLVMIIVSDITTLQNRGKYQGCIGAIIALANGVGPFLGGAVVEGTTWRWVFWMIPIMTIPTALVILFLLPLKHRSGNFGEKVKQIDYGGIVLNIAATLLILVPLSGGGVTYWWSSAFFIAATIIGVILAIVFVLYEWKAVTLPLMPLRLYQAPHCWALYLQTALIGLVYYGNFFYLPIYFQSILRYSPLVSGALILPVVITSSITSISSGQYMARVGSYMHCIMAGFFLWTLGSGLTLMFDRNTGLARLIGVLIVEGAGIGLTLQPTLVGLYANSRSEDRAVTTGLRNFIRTVGGSFGLVISGVTLSNTLSSELKRAGFASDSLIAELTSSTYALDKLDLTEALKEKVLNVYMLGLHHIFIFFTTCAGCGLLLSFWVGDPNLKAPKQVDVAAASDEGKEGIVEQPGQRLDDRGLDLESGRVLRS</sequence>
<evidence type="ECO:0000256" key="3">
    <source>
        <dbReference type="ARBA" id="ARBA00022989"/>
    </source>
</evidence>
<keyword evidence="2 6" id="KW-0812">Transmembrane</keyword>
<dbReference type="Gene3D" id="1.20.1250.20">
    <property type="entry name" value="MFS general substrate transporter like domains"/>
    <property type="match status" value="2"/>
</dbReference>
<accession>A0ABR0TAF8</accession>
<dbReference type="InterPro" id="IPR020846">
    <property type="entry name" value="MFS_dom"/>
</dbReference>
<dbReference type="PANTHER" id="PTHR23501">
    <property type="entry name" value="MAJOR FACILITATOR SUPERFAMILY"/>
    <property type="match status" value="1"/>
</dbReference>
<dbReference type="SUPFAM" id="SSF103473">
    <property type="entry name" value="MFS general substrate transporter"/>
    <property type="match status" value="2"/>
</dbReference>
<feature type="transmembrane region" description="Helical" evidence="6">
    <location>
        <begin position="237"/>
        <end position="257"/>
    </location>
</feature>
<dbReference type="InterPro" id="IPR011701">
    <property type="entry name" value="MFS"/>
</dbReference>
<keyword evidence="3 6" id="KW-1133">Transmembrane helix</keyword>
<feature type="transmembrane region" description="Helical" evidence="6">
    <location>
        <begin position="148"/>
        <end position="168"/>
    </location>
</feature>
<feature type="transmembrane region" description="Helical" evidence="6">
    <location>
        <begin position="407"/>
        <end position="428"/>
    </location>
</feature>
<feature type="transmembrane region" description="Helical" evidence="6">
    <location>
        <begin position="374"/>
        <end position="395"/>
    </location>
</feature>
<evidence type="ECO:0000256" key="5">
    <source>
        <dbReference type="SAM" id="MobiDB-lite"/>
    </source>
</evidence>
<evidence type="ECO:0000256" key="1">
    <source>
        <dbReference type="ARBA" id="ARBA00004141"/>
    </source>
</evidence>
<proteinExistence type="predicted"/>
<feature type="transmembrane region" description="Helical" evidence="6">
    <location>
        <begin position="207"/>
        <end position="225"/>
    </location>
</feature>
<organism evidence="8 9">
    <name type="scientific">Aureobasidium pullulans</name>
    <name type="common">Black yeast</name>
    <name type="synonym">Pullularia pullulans</name>
    <dbReference type="NCBI Taxonomy" id="5580"/>
    <lineage>
        <taxon>Eukaryota</taxon>
        <taxon>Fungi</taxon>
        <taxon>Dikarya</taxon>
        <taxon>Ascomycota</taxon>
        <taxon>Pezizomycotina</taxon>
        <taxon>Dothideomycetes</taxon>
        <taxon>Dothideomycetidae</taxon>
        <taxon>Dothideales</taxon>
        <taxon>Saccotheciaceae</taxon>
        <taxon>Aureobasidium</taxon>
    </lineage>
</organism>
<comment type="subcellular location">
    <subcellularLocation>
        <location evidence="1">Membrane</location>
        <topology evidence="1">Multi-pass membrane protein</topology>
    </subcellularLocation>
</comment>
<evidence type="ECO:0000256" key="2">
    <source>
        <dbReference type="ARBA" id="ARBA00022692"/>
    </source>
</evidence>
<gene>
    <name evidence="8" type="ORF">QM012_002759</name>
</gene>
<feature type="transmembrane region" description="Helical" evidence="6">
    <location>
        <begin position="303"/>
        <end position="323"/>
    </location>
</feature>
<evidence type="ECO:0000313" key="8">
    <source>
        <dbReference type="EMBL" id="KAK6001428.1"/>
    </source>
</evidence>
<feature type="transmembrane region" description="Helical" evidence="6">
    <location>
        <begin position="81"/>
        <end position="98"/>
    </location>
</feature>
<feature type="transmembrane region" description="Helical" evidence="6">
    <location>
        <begin position="544"/>
        <end position="565"/>
    </location>
</feature>
<keyword evidence="9" id="KW-1185">Reference proteome</keyword>
<evidence type="ECO:0000256" key="6">
    <source>
        <dbReference type="SAM" id="Phobius"/>
    </source>
</evidence>
<dbReference type="InterPro" id="IPR036259">
    <property type="entry name" value="MFS_trans_sf"/>
</dbReference>
<feature type="domain" description="Major facilitator superfamily (MFS) profile" evidence="7">
    <location>
        <begin position="84"/>
        <end position="570"/>
    </location>
</feature>
<keyword evidence="4 6" id="KW-0472">Membrane</keyword>
<dbReference type="Pfam" id="PF07690">
    <property type="entry name" value="MFS_1"/>
    <property type="match status" value="2"/>
</dbReference>